<dbReference type="InterPro" id="IPR056253">
    <property type="entry name" value="At2g29880-like_C"/>
</dbReference>
<dbReference type="Pfam" id="PF24769">
    <property type="entry name" value="At2g29880_C"/>
    <property type="match status" value="1"/>
</dbReference>
<feature type="domain" description="At2g29880-like C-terminal" evidence="2">
    <location>
        <begin position="223"/>
        <end position="269"/>
    </location>
</feature>
<reference evidence="3 4" key="1">
    <citation type="submission" date="2020-09" db="EMBL/GenBank/DDBJ databases">
        <authorList>
            <person name="Ashkenazy H."/>
        </authorList>
    </citation>
    <scope>NUCLEOTIDE SEQUENCE [LARGE SCALE GENOMIC DNA]</scope>
    <source>
        <strain evidence="4">cv. Cdm-0</strain>
    </source>
</reference>
<dbReference type="PANTHER" id="PTHR47864:SF10">
    <property type="entry name" value="MYB_SANT-LIKE DNA-BINDING DOMAIN PROTEIN"/>
    <property type="match status" value="1"/>
</dbReference>
<evidence type="ECO:0000259" key="1">
    <source>
        <dbReference type="Pfam" id="PF12776"/>
    </source>
</evidence>
<sequence>MMGDPPRGKEKGPYNQWTLDETDVLIELLVEGIRQNWRDCSGIIGKLTVKSKLLPALNKRLGCNKNHKNYLSRLKFLKNLYQSYLDLKRFSSGFGWDPETKKFTAPDEVWRDYLKAHPNHKHMQTESIDHFEDVQIIFGDAVATGSFAVGISDSTCPRIYTVGERSQGKKTVNQDENIEELLPRKRTRGGGCNNSDAAKTDHNDSMITHAIEEREAQKRKINVWDAMKENPDLDEHIRYKAVTMIHSLGMKDVFTDMSIEERFGWIKSNFSSG</sequence>
<evidence type="ECO:0000313" key="4">
    <source>
        <dbReference type="Proteomes" id="UP000516314"/>
    </source>
</evidence>
<dbReference type="InterPro" id="IPR055314">
    <property type="entry name" value="At2g29880-like"/>
</dbReference>
<proteinExistence type="predicted"/>
<dbReference type="PANTHER" id="PTHR47864">
    <property type="entry name" value="TRANSMEMBRANE PROTEIN"/>
    <property type="match status" value="1"/>
</dbReference>
<dbReference type="Proteomes" id="UP000516314">
    <property type="component" value="Chromosome 4"/>
</dbReference>
<evidence type="ECO:0000259" key="2">
    <source>
        <dbReference type="Pfam" id="PF24769"/>
    </source>
</evidence>
<name>A0A7G2EY18_ARATH</name>
<evidence type="ECO:0000313" key="3">
    <source>
        <dbReference type="EMBL" id="CAD5327241.1"/>
    </source>
</evidence>
<dbReference type="InterPro" id="IPR024752">
    <property type="entry name" value="Myb/SANT-like_dom"/>
</dbReference>
<dbReference type="EMBL" id="LR881469">
    <property type="protein sequence ID" value="CAD5327241.1"/>
    <property type="molecule type" value="Genomic_DNA"/>
</dbReference>
<accession>A0A7G2EY18</accession>
<gene>
    <name evidence="3" type="ORF">AT9943_LOCUS14950</name>
</gene>
<protein>
    <submittedName>
        <fullName evidence="3">(thale cress) hypothetical protein</fullName>
    </submittedName>
</protein>
<dbReference type="Pfam" id="PF12776">
    <property type="entry name" value="Myb_DNA-bind_3"/>
    <property type="match status" value="1"/>
</dbReference>
<organism evidence="3 4">
    <name type="scientific">Arabidopsis thaliana</name>
    <name type="common">Mouse-ear cress</name>
    <dbReference type="NCBI Taxonomy" id="3702"/>
    <lineage>
        <taxon>Eukaryota</taxon>
        <taxon>Viridiplantae</taxon>
        <taxon>Streptophyta</taxon>
        <taxon>Embryophyta</taxon>
        <taxon>Tracheophyta</taxon>
        <taxon>Spermatophyta</taxon>
        <taxon>Magnoliopsida</taxon>
        <taxon>eudicotyledons</taxon>
        <taxon>Gunneridae</taxon>
        <taxon>Pentapetalae</taxon>
        <taxon>rosids</taxon>
        <taxon>malvids</taxon>
        <taxon>Brassicales</taxon>
        <taxon>Brassicaceae</taxon>
        <taxon>Camelineae</taxon>
        <taxon>Arabidopsis</taxon>
    </lineage>
</organism>
<feature type="domain" description="Myb/SANT-like" evidence="1">
    <location>
        <begin position="16"/>
        <end position="113"/>
    </location>
</feature>
<dbReference type="AlphaFoldDB" id="A0A7G2EY18"/>